<protein>
    <submittedName>
        <fullName evidence="1">Uncharacterized protein</fullName>
    </submittedName>
</protein>
<name>A0A1V3WL26_MYCKA</name>
<comment type="caution">
    <text evidence="1">The sequence shown here is derived from an EMBL/GenBank/DDBJ whole genome shotgun (WGS) entry which is preliminary data.</text>
</comment>
<sequence>MNHYQQLPASGDVEPATLDFVDLPEPLELDAGVECLGGYAICPLSTRNQGAQLLYC</sequence>
<gene>
    <name evidence="1" type="ORF">BZL30_7738</name>
</gene>
<evidence type="ECO:0000313" key="2">
    <source>
        <dbReference type="Proteomes" id="UP000189229"/>
    </source>
</evidence>
<dbReference type="AlphaFoldDB" id="A0A1V3WL26"/>
<organism evidence="1 2">
    <name type="scientific">Mycobacterium kansasii</name>
    <dbReference type="NCBI Taxonomy" id="1768"/>
    <lineage>
        <taxon>Bacteria</taxon>
        <taxon>Bacillati</taxon>
        <taxon>Actinomycetota</taxon>
        <taxon>Actinomycetes</taxon>
        <taxon>Mycobacteriales</taxon>
        <taxon>Mycobacteriaceae</taxon>
        <taxon>Mycobacterium</taxon>
    </lineage>
</organism>
<evidence type="ECO:0000313" key="1">
    <source>
        <dbReference type="EMBL" id="OOK67683.1"/>
    </source>
</evidence>
<reference evidence="1 2" key="1">
    <citation type="submission" date="2017-02" db="EMBL/GenBank/DDBJ databases">
        <title>Complete genome sequences of Mycobacterium kansasii strains isolated from rhesus macaques.</title>
        <authorList>
            <person name="Panda A."/>
            <person name="Nagaraj S."/>
            <person name="Zhao X."/>
            <person name="Tettelin H."/>
            <person name="Detolla L.J."/>
        </authorList>
    </citation>
    <scope>NUCLEOTIDE SEQUENCE [LARGE SCALE GENOMIC DNA]</scope>
    <source>
        <strain evidence="1 2">11-3813</strain>
    </source>
</reference>
<dbReference type="EMBL" id="MVBM01000008">
    <property type="protein sequence ID" value="OOK67683.1"/>
    <property type="molecule type" value="Genomic_DNA"/>
</dbReference>
<accession>A0A1V3WL26</accession>
<dbReference type="Proteomes" id="UP000189229">
    <property type="component" value="Unassembled WGS sequence"/>
</dbReference>
<proteinExistence type="predicted"/>